<reference evidence="4" key="1">
    <citation type="submission" date="2017-03" db="EMBL/GenBank/DDBJ databases">
        <title>Phytopthora megakarya and P. palmivora, two closely related causual agents of cacao black pod achieved similar genome size and gene model numbers by different mechanisms.</title>
        <authorList>
            <person name="Ali S."/>
            <person name="Shao J."/>
            <person name="Larry D.J."/>
            <person name="Kronmiller B."/>
            <person name="Shen D."/>
            <person name="Strem M.D."/>
            <person name="Melnick R.L."/>
            <person name="Guiltinan M.J."/>
            <person name="Tyler B.M."/>
            <person name="Meinhardt L.W."/>
            <person name="Bailey B.A."/>
        </authorList>
    </citation>
    <scope>NUCLEOTIDE SEQUENCE [LARGE SCALE GENOMIC DNA]</scope>
    <source>
        <strain evidence="4">zdho120</strain>
    </source>
</reference>
<evidence type="ECO:0000256" key="2">
    <source>
        <dbReference type="SAM" id="Phobius"/>
    </source>
</evidence>
<evidence type="ECO:0000313" key="4">
    <source>
        <dbReference type="Proteomes" id="UP000198211"/>
    </source>
</evidence>
<keyword evidence="2" id="KW-1133">Transmembrane helix</keyword>
<dbReference type="OrthoDB" id="164535at2759"/>
<feature type="transmembrane region" description="Helical" evidence="2">
    <location>
        <begin position="389"/>
        <end position="414"/>
    </location>
</feature>
<gene>
    <name evidence="3" type="ORF">PHMEG_00012484</name>
</gene>
<comment type="caution">
    <text evidence="3">The sequence shown here is derived from an EMBL/GenBank/DDBJ whole genome shotgun (WGS) entry which is preliminary data.</text>
</comment>
<feature type="transmembrane region" description="Helical" evidence="2">
    <location>
        <begin position="361"/>
        <end position="383"/>
    </location>
</feature>
<dbReference type="Proteomes" id="UP000198211">
    <property type="component" value="Unassembled WGS sequence"/>
</dbReference>
<organism evidence="3 4">
    <name type="scientific">Phytophthora megakarya</name>
    <dbReference type="NCBI Taxonomy" id="4795"/>
    <lineage>
        <taxon>Eukaryota</taxon>
        <taxon>Sar</taxon>
        <taxon>Stramenopiles</taxon>
        <taxon>Oomycota</taxon>
        <taxon>Peronosporomycetes</taxon>
        <taxon>Peronosporales</taxon>
        <taxon>Peronosporaceae</taxon>
        <taxon>Phytophthora</taxon>
    </lineage>
</organism>
<keyword evidence="2" id="KW-0472">Membrane</keyword>
<feature type="transmembrane region" description="Helical" evidence="2">
    <location>
        <begin position="297"/>
        <end position="318"/>
    </location>
</feature>
<accession>A0A225W8J9</accession>
<feature type="transmembrane region" description="Helical" evidence="2">
    <location>
        <begin position="497"/>
        <end position="522"/>
    </location>
</feature>
<dbReference type="EMBL" id="NBNE01001422">
    <property type="protein sequence ID" value="OWZ14083.1"/>
    <property type="molecule type" value="Genomic_DNA"/>
</dbReference>
<feature type="region of interest" description="Disordered" evidence="1">
    <location>
        <begin position="691"/>
        <end position="733"/>
    </location>
</feature>
<evidence type="ECO:0000256" key="1">
    <source>
        <dbReference type="SAM" id="MobiDB-lite"/>
    </source>
</evidence>
<feature type="transmembrane region" description="Helical" evidence="2">
    <location>
        <begin position="426"/>
        <end position="447"/>
    </location>
</feature>
<keyword evidence="4" id="KW-1185">Reference proteome</keyword>
<evidence type="ECO:0000313" key="3">
    <source>
        <dbReference type="EMBL" id="OWZ14083.1"/>
    </source>
</evidence>
<dbReference type="AlphaFoldDB" id="A0A225W8J9"/>
<protein>
    <submittedName>
        <fullName evidence="3">Transmembrane protein</fullName>
    </submittedName>
</protein>
<keyword evidence="2 3" id="KW-0812">Transmembrane</keyword>
<proteinExistence type="predicted"/>
<sequence>MTPSLSAVVRLAVVFGLYSLDLLDLYAKVAWIGSSESFSFKVVNERTFDYEPLPKPVFLENTTLPETILGIELVRSTGWTSFYDKCSDLYAVKDIEQFDMVKAVNCDISGPSTVEQYIADELVLSASISVDSIAWVSCQLLFFHRRPQLCQENLVTLFSQRYQLVEEEVDHDKMAPINSMAESELLRMLNLLSRSHPLSSVVCAQGFESTAGPGHYDATLFICGSPNVIESAVVGVYASTFAAIHKNLAWLAVDKVNVMGFELLSRQNGRSKFILHEKNGEIVVVEKRKINFVTFGYLYVAMILIDIALLVAHGRATFDTIRMFKWKPLLSIQEDNNTESGKWGNANWLLLYRSLYRSGTIARLTILSSLISWLVNFPFALMWCSNSEGGIYAIVSAVRVWMLVLCLLNLFWGIFVRIREARAYEVVQSTFVSPLEVIISSTFVVFLETNRLFRVAEIRRQLEGQVGVDTESFPGQVALSNIYNEEVDGFATTPPHILHVLFGPLAGLITEILMLISVVLIVKSVYYHRKLQQQEAESANAVAVVDFDNIDEHLTGDISDHHTSKEPLMTHRSAKHYHRLPLEELLRTPARASSLVRCCFDIDLVEDDGLTYMLPHVYYDFGVVVSDAGFLRTRRGFSNVIQRRLDVETFFAPIEQSSSVLPSPVKRQRFADEGMPRTKFAFDKVSSPVETMAHAHHSPSPPRTMSQLNPSMARSMRRRKSMEELLEYSPTTF</sequence>
<name>A0A225W8J9_9STRA</name>